<evidence type="ECO:0000256" key="1">
    <source>
        <dbReference type="ARBA" id="ARBA00001947"/>
    </source>
</evidence>
<dbReference type="Pfam" id="PF13365">
    <property type="entry name" value="Trypsin_2"/>
    <property type="match status" value="1"/>
</dbReference>
<dbReference type="InterPro" id="IPR036034">
    <property type="entry name" value="PDZ_sf"/>
</dbReference>
<feature type="domain" description="PDZ" evidence="4">
    <location>
        <begin position="245"/>
        <end position="316"/>
    </location>
</feature>
<keyword evidence="6" id="KW-1185">Reference proteome</keyword>
<dbReference type="InterPro" id="IPR001940">
    <property type="entry name" value="Peptidase_S1C"/>
</dbReference>
<dbReference type="PANTHER" id="PTHR42837">
    <property type="entry name" value="REGULATOR OF SIGMA-E PROTEASE RSEP"/>
    <property type="match status" value="1"/>
</dbReference>
<evidence type="ECO:0000256" key="2">
    <source>
        <dbReference type="SAM" id="Coils"/>
    </source>
</evidence>
<evidence type="ECO:0000256" key="3">
    <source>
        <dbReference type="SAM" id="SignalP"/>
    </source>
</evidence>
<dbReference type="CDD" id="cd06779">
    <property type="entry name" value="cpPDZ_Deg_HtrA-like"/>
    <property type="match status" value="1"/>
</dbReference>
<dbReference type="SMART" id="SM00228">
    <property type="entry name" value="PDZ"/>
    <property type="match status" value="1"/>
</dbReference>
<dbReference type="Pfam" id="PF17820">
    <property type="entry name" value="PDZ_6"/>
    <property type="match status" value="1"/>
</dbReference>
<dbReference type="SUPFAM" id="SSF50494">
    <property type="entry name" value="Trypsin-like serine proteases"/>
    <property type="match status" value="1"/>
</dbReference>
<dbReference type="PROSITE" id="PS50106">
    <property type="entry name" value="PDZ"/>
    <property type="match status" value="1"/>
</dbReference>
<dbReference type="Proteomes" id="UP000320176">
    <property type="component" value="Unassembled WGS sequence"/>
</dbReference>
<comment type="cofactor">
    <cofactor evidence="1">
        <name>Zn(2+)</name>
        <dbReference type="ChEBI" id="CHEBI:29105"/>
    </cofactor>
</comment>
<dbReference type="InterPro" id="IPR004387">
    <property type="entry name" value="Pept_M50_Zn"/>
</dbReference>
<dbReference type="InterPro" id="IPR009003">
    <property type="entry name" value="Peptidase_S1_PA"/>
</dbReference>
<dbReference type="RefSeq" id="WP_197454260.1">
    <property type="nucleotide sequence ID" value="NZ_CP151726.1"/>
</dbReference>
<proteinExistence type="predicted"/>
<evidence type="ECO:0000313" key="6">
    <source>
        <dbReference type="Proteomes" id="UP000320176"/>
    </source>
</evidence>
<keyword evidence="5" id="KW-0378">Hydrolase</keyword>
<protein>
    <submittedName>
        <fullName evidence="5">Periplasmic pH-dependent serine endoprotease DegQ</fullName>
        <ecNumber evidence="5">3.4.21.107</ecNumber>
    </submittedName>
</protein>
<keyword evidence="5" id="KW-0645">Protease</keyword>
<feature type="chain" id="PRO_5022883243" evidence="3">
    <location>
        <begin position="28"/>
        <end position="431"/>
    </location>
</feature>
<dbReference type="Gene3D" id="2.40.10.120">
    <property type="match status" value="1"/>
</dbReference>
<evidence type="ECO:0000313" key="5">
    <source>
        <dbReference type="EMBL" id="TWU08201.1"/>
    </source>
</evidence>
<evidence type="ECO:0000259" key="4">
    <source>
        <dbReference type="PROSITE" id="PS50106"/>
    </source>
</evidence>
<reference evidence="5 6" key="1">
    <citation type="submission" date="2019-02" db="EMBL/GenBank/DDBJ databases">
        <title>Deep-cultivation of Planctomycetes and their phenomic and genomic characterization uncovers novel biology.</title>
        <authorList>
            <person name="Wiegand S."/>
            <person name="Jogler M."/>
            <person name="Boedeker C."/>
            <person name="Pinto D."/>
            <person name="Vollmers J."/>
            <person name="Rivas-Marin E."/>
            <person name="Kohn T."/>
            <person name="Peeters S.H."/>
            <person name="Heuer A."/>
            <person name="Rast P."/>
            <person name="Oberbeckmann S."/>
            <person name="Bunk B."/>
            <person name="Jeske O."/>
            <person name="Meyerdierks A."/>
            <person name="Storesund J.E."/>
            <person name="Kallscheuer N."/>
            <person name="Luecker S."/>
            <person name="Lage O.M."/>
            <person name="Pohl T."/>
            <person name="Merkel B.J."/>
            <person name="Hornburger P."/>
            <person name="Mueller R.-W."/>
            <person name="Bruemmer F."/>
            <person name="Labrenz M."/>
            <person name="Spormann A.M."/>
            <person name="Op Den Camp H."/>
            <person name="Overmann J."/>
            <person name="Amann R."/>
            <person name="Jetten M.S.M."/>
            <person name="Mascher T."/>
            <person name="Medema M.H."/>
            <person name="Devos D.P."/>
            <person name="Kaster A.-K."/>
            <person name="Ovreas L."/>
            <person name="Rohde M."/>
            <person name="Galperin M.Y."/>
            <person name="Jogler C."/>
        </authorList>
    </citation>
    <scope>NUCLEOTIDE SEQUENCE [LARGE SCALE GENOMIC DNA]</scope>
    <source>
        <strain evidence="5 6">Pla52n</strain>
    </source>
</reference>
<dbReference type="Gene3D" id="2.30.42.10">
    <property type="match status" value="1"/>
</dbReference>
<dbReference type="EMBL" id="SJPN01000001">
    <property type="protein sequence ID" value="TWU08201.1"/>
    <property type="molecule type" value="Genomic_DNA"/>
</dbReference>
<organism evidence="5 6">
    <name type="scientific">Stieleria varia</name>
    <dbReference type="NCBI Taxonomy" id="2528005"/>
    <lineage>
        <taxon>Bacteria</taxon>
        <taxon>Pseudomonadati</taxon>
        <taxon>Planctomycetota</taxon>
        <taxon>Planctomycetia</taxon>
        <taxon>Pirellulales</taxon>
        <taxon>Pirellulaceae</taxon>
        <taxon>Stieleria</taxon>
    </lineage>
</organism>
<sequence length="431" mass="45204" precursor="true">MSIAIKRMTLSSVLGVFLSLAAFSASAQEMVDFRTAIDLSSNAVVQVDFAGDDLDDRIAMPRMRRADLMPQAILFGLADQPRFPRAGFAISGTTVVTPLPAAVTDVSVTTTDGAQYDGKVIVRDNVTGLAVVQLENASFISLPLDFNAAQAGLPVVASWIGSEGMISDAGMVASAPGASEPALGFTSSIDFGESMQAVGSPVVNANGSVVGVMVQGPSGGLHCVSATQVNRLIDASLGENPIDLKRGLVGIQFDSNEVVSVAGVSPGSAADTAGLKVGDQIVSINERRMDSVQQVLAAVAEARSGDSLSLVVQRGDEVLNKTLTLTEHPQQVAANPQPRVLGQRGGFKLQDGRLVPLDGDDAAVPVPQLPGGLQQWMADPNGQAMPPIFWGQPIEGLQVERSHLEDTLQDMKKRLDELNERLKDKDDKGGE</sequence>
<dbReference type="InterPro" id="IPR041489">
    <property type="entry name" value="PDZ_6"/>
</dbReference>
<name>A0A5C6B9T8_9BACT</name>
<keyword evidence="2" id="KW-0175">Coiled coil</keyword>
<feature type="coiled-coil region" evidence="2">
    <location>
        <begin position="394"/>
        <end position="428"/>
    </location>
</feature>
<dbReference type="PRINTS" id="PR00834">
    <property type="entry name" value="PROTEASES2C"/>
</dbReference>
<dbReference type="PANTHER" id="PTHR42837:SF2">
    <property type="entry name" value="MEMBRANE METALLOPROTEASE ARASP2, CHLOROPLASTIC-RELATED"/>
    <property type="match status" value="1"/>
</dbReference>
<dbReference type="SUPFAM" id="SSF50156">
    <property type="entry name" value="PDZ domain-like"/>
    <property type="match status" value="1"/>
</dbReference>
<gene>
    <name evidence="5" type="primary">degQ_1</name>
    <name evidence="5" type="ORF">Pla52n_07830</name>
</gene>
<keyword evidence="3" id="KW-0732">Signal</keyword>
<feature type="signal peptide" evidence="3">
    <location>
        <begin position="1"/>
        <end position="27"/>
    </location>
</feature>
<accession>A0A5C6B9T8</accession>
<dbReference type="EC" id="3.4.21.107" evidence="5"/>
<dbReference type="GO" id="GO:0006508">
    <property type="term" value="P:proteolysis"/>
    <property type="evidence" value="ECO:0007669"/>
    <property type="project" value="UniProtKB-KW"/>
</dbReference>
<dbReference type="GO" id="GO:0004222">
    <property type="term" value="F:metalloendopeptidase activity"/>
    <property type="evidence" value="ECO:0007669"/>
    <property type="project" value="InterPro"/>
</dbReference>
<dbReference type="GO" id="GO:0016020">
    <property type="term" value="C:membrane"/>
    <property type="evidence" value="ECO:0007669"/>
    <property type="project" value="InterPro"/>
</dbReference>
<dbReference type="GO" id="GO:0004252">
    <property type="term" value="F:serine-type endopeptidase activity"/>
    <property type="evidence" value="ECO:0007669"/>
    <property type="project" value="InterPro"/>
</dbReference>
<dbReference type="AlphaFoldDB" id="A0A5C6B9T8"/>
<comment type="caution">
    <text evidence="5">The sequence shown here is derived from an EMBL/GenBank/DDBJ whole genome shotgun (WGS) entry which is preliminary data.</text>
</comment>
<dbReference type="InterPro" id="IPR001478">
    <property type="entry name" value="PDZ"/>
</dbReference>